<evidence type="ECO:0000313" key="3">
    <source>
        <dbReference type="Proteomes" id="UP000184383"/>
    </source>
</evidence>
<dbReference type="OrthoDB" id="284184at2759"/>
<dbReference type="AlphaFoldDB" id="A0A1L9R988"/>
<dbReference type="GeneID" id="63752383"/>
<dbReference type="EMBL" id="KV878216">
    <property type="protein sequence ID" value="OJJ31480.1"/>
    <property type="molecule type" value="Genomic_DNA"/>
</dbReference>
<gene>
    <name evidence="2" type="ORF">ASPWEDRAFT_45416</name>
</gene>
<organism evidence="2 3">
    <name type="scientific">Aspergillus wentii DTO 134E9</name>
    <dbReference type="NCBI Taxonomy" id="1073089"/>
    <lineage>
        <taxon>Eukaryota</taxon>
        <taxon>Fungi</taxon>
        <taxon>Dikarya</taxon>
        <taxon>Ascomycota</taxon>
        <taxon>Pezizomycotina</taxon>
        <taxon>Eurotiomycetes</taxon>
        <taxon>Eurotiomycetidae</taxon>
        <taxon>Eurotiales</taxon>
        <taxon>Aspergillaceae</taxon>
        <taxon>Aspergillus</taxon>
        <taxon>Aspergillus subgen. Cremei</taxon>
    </lineage>
</organism>
<dbReference type="Proteomes" id="UP000184383">
    <property type="component" value="Unassembled WGS sequence"/>
</dbReference>
<accession>A0A1L9R988</accession>
<dbReference type="InterPro" id="IPR000073">
    <property type="entry name" value="AB_hydrolase_1"/>
</dbReference>
<proteinExistence type="predicted"/>
<dbReference type="PANTHER" id="PTHR43798:SF33">
    <property type="entry name" value="HYDROLASE, PUTATIVE (AFU_ORTHOLOGUE AFUA_2G14860)-RELATED"/>
    <property type="match status" value="1"/>
</dbReference>
<keyword evidence="3" id="KW-1185">Reference proteome</keyword>
<protein>
    <recommendedName>
        <fullName evidence="1">AB hydrolase-1 domain-containing protein</fullName>
    </recommendedName>
</protein>
<sequence>MASIAFPHNSKSLTLSTSHSYTYVFFPASKPSCPTILFLHGFPSSCYDWRHQIAYFARHGYGVLAPDLLGYGDTSKPSATREYTCKNMAAEIVELLDHERLTQVHAVAHDIGCMLLSRLGNYFPNRLLTCAFLAVPYSKPGGHFDLDEVNKLTKQLLGFEKFGYLSFFVSDRAGILLDNHIDSFFTLFYPANPELSIKHVGPSGAMEAWLQNDTQGPLAPYINEEERIIHREIMQGQYSSALNWYRALVWNLNEEEELQADLNPNLTVPVLMISPQPSPVELPGIGEQMRCIADKVVVKEVSTTGHWMQLEAREEVNEILAEFFDKCTP</sequence>
<dbReference type="VEuPathDB" id="FungiDB:ASPWEDRAFT_45416"/>
<dbReference type="SUPFAM" id="SSF53474">
    <property type="entry name" value="alpha/beta-Hydrolases"/>
    <property type="match status" value="1"/>
</dbReference>
<dbReference type="GO" id="GO:0047372">
    <property type="term" value="F:monoacylglycerol lipase activity"/>
    <property type="evidence" value="ECO:0007669"/>
    <property type="project" value="TreeGrafter"/>
</dbReference>
<dbReference type="Pfam" id="PF00561">
    <property type="entry name" value="Abhydrolase_1"/>
    <property type="match status" value="1"/>
</dbReference>
<dbReference type="PRINTS" id="PR00412">
    <property type="entry name" value="EPOXHYDRLASE"/>
</dbReference>
<dbReference type="PANTHER" id="PTHR43798">
    <property type="entry name" value="MONOACYLGLYCEROL LIPASE"/>
    <property type="match status" value="1"/>
</dbReference>
<dbReference type="InterPro" id="IPR029058">
    <property type="entry name" value="AB_hydrolase_fold"/>
</dbReference>
<dbReference type="STRING" id="1073089.A0A1L9R988"/>
<dbReference type="InterPro" id="IPR050266">
    <property type="entry name" value="AB_hydrolase_sf"/>
</dbReference>
<name>A0A1L9R988_ASPWE</name>
<dbReference type="Gene3D" id="3.40.50.1820">
    <property type="entry name" value="alpha/beta hydrolase"/>
    <property type="match status" value="1"/>
</dbReference>
<dbReference type="RefSeq" id="XP_040685157.1">
    <property type="nucleotide sequence ID" value="XM_040836535.1"/>
</dbReference>
<dbReference type="GO" id="GO:0046464">
    <property type="term" value="P:acylglycerol catabolic process"/>
    <property type="evidence" value="ECO:0007669"/>
    <property type="project" value="TreeGrafter"/>
</dbReference>
<reference evidence="3" key="1">
    <citation type="journal article" date="2017" name="Genome Biol.">
        <title>Comparative genomics reveals high biological diversity and specific adaptations in the industrially and medically important fungal genus Aspergillus.</title>
        <authorList>
            <person name="de Vries R.P."/>
            <person name="Riley R."/>
            <person name="Wiebenga A."/>
            <person name="Aguilar-Osorio G."/>
            <person name="Amillis S."/>
            <person name="Uchima C.A."/>
            <person name="Anderluh G."/>
            <person name="Asadollahi M."/>
            <person name="Askin M."/>
            <person name="Barry K."/>
            <person name="Battaglia E."/>
            <person name="Bayram O."/>
            <person name="Benocci T."/>
            <person name="Braus-Stromeyer S.A."/>
            <person name="Caldana C."/>
            <person name="Canovas D."/>
            <person name="Cerqueira G.C."/>
            <person name="Chen F."/>
            <person name="Chen W."/>
            <person name="Choi C."/>
            <person name="Clum A."/>
            <person name="Dos Santos R.A."/>
            <person name="Damasio A.R."/>
            <person name="Diallinas G."/>
            <person name="Emri T."/>
            <person name="Fekete E."/>
            <person name="Flipphi M."/>
            <person name="Freyberg S."/>
            <person name="Gallo A."/>
            <person name="Gournas C."/>
            <person name="Habgood R."/>
            <person name="Hainaut M."/>
            <person name="Harispe M.L."/>
            <person name="Henrissat B."/>
            <person name="Hilden K.S."/>
            <person name="Hope R."/>
            <person name="Hossain A."/>
            <person name="Karabika E."/>
            <person name="Karaffa L."/>
            <person name="Karanyi Z."/>
            <person name="Krasevec N."/>
            <person name="Kuo A."/>
            <person name="Kusch H."/>
            <person name="LaButti K."/>
            <person name="Lagendijk E.L."/>
            <person name="Lapidus A."/>
            <person name="Levasseur A."/>
            <person name="Lindquist E."/>
            <person name="Lipzen A."/>
            <person name="Logrieco A.F."/>
            <person name="MacCabe A."/>
            <person name="Maekelae M.R."/>
            <person name="Malavazi I."/>
            <person name="Melin P."/>
            <person name="Meyer V."/>
            <person name="Mielnichuk N."/>
            <person name="Miskei M."/>
            <person name="Molnar A.P."/>
            <person name="Mule G."/>
            <person name="Ngan C.Y."/>
            <person name="Orejas M."/>
            <person name="Orosz E."/>
            <person name="Ouedraogo J.P."/>
            <person name="Overkamp K.M."/>
            <person name="Park H.-S."/>
            <person name="Perrone G."/>
            <person name="Piumi F."/>
            <person name="Punt P.J."/>
            <person name="Ram A.F."/>
            <person name="Ramon A."/>
            <person name="Rauscher S."/>
            <person name="Record E."/>
            <person name="Riano-Pachon D.M."/>
            <person name="Robert V."/>
            <person name="Roehrig J."/>
            <person name="Ruller R."/>
            <person name="Salamov A."/>
            <person name="Salih N.S."/>
            <person name="Samson R.A."/>
            <person name="Sandor E."/>
            <person name="Sanguinetti M."/>
            <person name="Schuetze T."/>
            <person name="Sepcic K."/>
            <person name="Shelest E."/>
            <person name="Sherlock G."/>
            <person name="Sophianopoulou V."/>
            <person name="Squina F.M."/>
            <person name="Sun H."/>
            <person name="Susca A."/>
            <person name="Todd R.B."/>
            <person name="Tsang A."/>
            <person name="Unkles S.E."/>
            <person name="van de Wiele N."/>
            <person name="van Rossen-Uffink D."/>
            <person name="Oliveira J.V."/>
            <person name="Vesth T.C."/>
            <person name="Visser J."/>
            <person name="Yu J.-H."/>
            <person name="Zhou M."/>
            <person name="Andersen M.R."/>
            <person name="Archer D.B."/>
            <person name="Baker S.E."/>
            <person name="Benoit I."/>
            <person name="Brakhage A.A."/>
            <person name="Braus G.H."/>
            <person name="Fischer R."/>
            <person name="Frisvad J.C."/>
            <person name="Goldman G.H."/>
            <person name="Houbraken J."/>
            <person name="Oakley B."/>
            <person name="Pocsi I."/>
            <person name="Scazzocchio C."/>
            <person name="Seiboth B."/>
            <person name="vanKuyk P.A."/>
            <person name="Wortman J."/>
            <person name="Dyer P.S."/>
            <person name="Grigoriev I.V."/>
        </authorList>
    </citation>
    <scope>NUCLEOTIDE SEQUENCE [LARGE SCALE GENOMIC DNA]</scope>
    <source>
        <strain evidence="3">DTO 134E9</strain>
    </source>
</reference>
<dbReference type="InterPro" id="IPR000639">
    <property type="entry name" value="Epox_hydrolase-like"/>
</dbReference>
<dbReference type="GO" id="GO:0016020">
    <property type="term" value="C:membrane"/>
    <property type="evidence" value="ECO:0007669"/>
    <property type="project" value="TreeGrafter"/>
</dbReference>
<feature type="domain" description="AB hydrolase-1" evidence="1">
    <location>
        <begin position="34"/>
        <end position="311"/>
    </location>
</feature>
<evidence type="ECO:0000259" key="1">
    <source>
        <dbReference type="Pfam" id="PF00561"/>
    </source>
</evidence>
<evidence type="ECO:0000313" key="2">
    <source>
        <dbReference type="EMBL" id="OJJ31480.1"/>
    </source>
</evidence>